<evidence type="ECO:0000313" key="1">
    <source>
        <dbReference type="EMBL" id="KAH7854349.1"/>
    </source>
</evidence>
<reference evidence="1 2" key="1">
    <citation type="journal article" date="2021" name="Hortic Res">
        <title>High-quality reference genome and annotation aids understanding of berry development for evergreen blueberry (Vaccinium darrowii).</title>
        <authorList>
            <person name="Yu J."/>
            <person name="Hulse-Kemp A.M."/>
            <person name="Babiker E."/>
            <person name="Staton M."/>
        </authorList>
    </citation>
    <scope>NUCLEOTIDE SEQUENCE [LARGE SCALE GENOMIC DNA]</scope>
    <source>
        <strain evidence="2">cv. NJ 8807/NJ 8810</strain>
        <tissue evidence="1">Young leaf</tissue>
    </source>
</reference>
<proteinExistence type="predicted"/>
<organism evidence="1 2">
    <name type="scientific">Vaccinium darrowii</name>
    <dbReference type="NCBI Taxonomy" id="229202"/>
    <lineage>
        <taxon>Eukaryota</taxon>
        <taxon>Viridiplantae</taxon>
        <taxon>Streptophyta</taxon>
        <taxon>Embryophyta</taxon>
        <taxon>Tracheophyta</taxon>
        <taxon>Spermatophyta</taxon>
        <taxon>Magnoliopsida</taxon>
        <taxon>eudicotyledons</taxon>
        <taxon>Gunneridae</taxon>
        <taxon>Pentapetalae</taxon>
        <taxon>asterids</taxon>
        <taxon>Ericales</taxon>
        <taxon>Ericaceae</taxon>
        <taxon>Vaccinioideae</taxon>
        <taxon>Vaccinieae</taxon>
        <taxon>Vaccinium</taxon>
    </lineage>
</organism>
<dbReference type="EMBL" id="CM037161">
    <property type="protein sequence ID" value="KAH7854349.1"/>
    <property type="molecule type" value="Genomic_DNA"/>
</dbReference>
<name>A0ACB7YNE0_9ERIC</name>
<dbReference type="Proteomes" id="UP000828048">
    <property type="component" value="Chromosome 11"/>
</dbReference>
<accession>A0ACB7YNE0</accession>
<comment type="caution">
    <text evidence="1">The sequence shown here is derived from an EMBL/GenBank/DDBJ whole genome shotgun (WGS) entry which is preliminary data.</text>
</comment>
<gene>
    <name evidence="1" type="ORF">Vadar_012848</name>
</gene>
<protein>
    <submittedName>
        <fullName evidence="1">Uncharacterized protein</fullName>
    </submittedName>
</protein>
<keyword evidence="2" id="KW-1185">Reference proteome</keyword>
<sequence length="225" mass="25286">MEGLFASFECEVLLSGSSSSRLKREDWKMKNKAKAEKTETRLFNTYDYAWNECNNGDRRHEEVLQKPNLSKKHSGFHQKKTGVKGTFKSFSWEEGSGPSGTYTNWESNEETFFKKPPESHIQVLLKKIILLFVELPRLTVPLAEGRRLKVEKGVGSIQACGAMLSKKIILLFVELPQLTVPLAEGRRLKVEKGVGSIQACGAIERLSLETRGVTGTKEKESPPTK</sequence>
<evidence type="ECO:0000313" key="2">
    <source>
        <dbReference type="Proteomes" id="UP000828048"/>
    </source>
</evidence>